<dbReference type="AlphaFoldDB" id="A0A4Q7VDN5"/>
<keyword evidence="3" id="KW-0804">Transcription</keyword>
<evidence type="ECO:0000256" key="2">
    <source>
        <dbReference type="ARBA" id="ARBA00023125"/>
    </source>
</evidence>
<accession>A0A4Q7VDN5</accession>
<organism evidence="4 5">
    <name type="scientific">Ancylomarina subtilis</name>
    <dbReference type="NCBI Taxonomy" id="1639035"/>
    <lineage>
        <taxon>Bacteria</taxon>
        <taxon>Pseudomonadati</taxon>
        <taxon>Bacteroidota</taxon>
        <taxon>Bacteroidia</taxon>
        <taxon>Marinilabiliales</taxon>
        <taxon>Marinifilaceae</taxon>
        <taxon>Ancylomarina</taxon>
    </lineage>
</organism>
<dbReference type="PANTHER" id="PTHR38465:SF1">
    <property type="entry name" value="HTH-TYPE TRANSCRIPTIONAL REGULATOR MJ1563-RELATED"/>
    <property type="match status" value="1"/>
</dbReference>
<proteinExistence type="predicted"/>
<dbReference type="InterPro" id="IPR036388">
    <property type="entry name" value="WH-like_DNA-bd_sf"/>
</dbReference>
<dbReference type="EMBL" id="SHKN01000002">
    <property type="protein sequence ID" value="RZT93553.1"/>
    <property type="molecule type" value="Genomic_DNA"/>
</dbReference>
<dbReference type="OrthoDB" id="1807857at2"/>
<evidence type="ECO:0000313" key="5">
    <source>
        <dbReference type="Proteomes" id="UP000293562"/>
    </source>
</evidence>
<dbReference type="SUPFAM" id="SSF46785">
    <property type="entry name" value="Winged helix' DNA-binding domain"/>
    <property type="match status" value="1"/>
</dbReference>
<keyword evidence="5" id="KW-1185">Reference proteome</keyword>
<sequence length="166" mass="19221">MNSDKSLEVRKKELVEKFGLFMERQENLPPIAARIFASLFINKGAGITFDELVHFLSASKSTISTNVQLLMNRGMLTFFTKPGDRKKYFIMSPESFLARVDEELTQYRKEYQIVKEIIDFREEINELDADTSEVKSYPYLDFLSNSLSLLETLKENVKANCLINQD</sequence>
<keyword evidence="2 4" id="KW-0238">DNA-binding</keyword>
<dbReference type="Proteomes" id="UP000293562">
    <property type="component" value="Unassembled WGS sequence"/>
</dbReference>
<gene>
    <name evidence="4" type="ORF">EV201_2724</name>
</gene>
<dbReference type="InterPro" id="IPR036390">
    <property type="entry name" value="WH_DNA-bd_sf"/>
</dbReference>
<keyword evidence="1" id="KW-0805">Transcription regulation</keyword>
<dbReference type="RefSeq" id="WP_130308093.1">
    <property type="nucleotide sequence ID" value="NZ_SHKN01000002.1"/>
</dbReference>
<evidence type="ECO:0000313" key="4">
    <source>
        <dbReference type="EMBL" id="RZT93553.1"/>
    </source>
</evidence>
<dbReference type="PANTHER" id="PTHR38465">
    <property type="entry name" value="HTH-TYPE TRANSCRIPTIONAL REGULATOR MJ1563-RELATED"/>
    <property type="match status" value="1"/>
</dbReference>
<dbReference type="GO" id="GO:0003677">
    <property type="term" value="F:DNA binding"/>
    <property type="evidence" value="ECO:0007669"/>
    <property type="project" value="UniProtKB-KW"/>
</dbReference>
<comment type="caution">
    <text evidence="4">The sequence shown here is derived from an EMBL/GenBank/DDBJ whole genome shotgun (WGS) entry which is preliminary data.</text>
</comment>
<name>A0A4Q7VDN5_9BACT</name>
<protein>
    <submittedName>
        <fullName evidence="4">DNA-binding transcriptional regulator GbsR (MarR family)</fullName>
    </submittedName>
</protein>
<reference evidence="4 5" key="1">
    <citation type="submission" date="2019-02" db="EMBL/GenBank/DDBJ databases">
        <title>Genomic Encyclopedia of Type Strains, Phase IV (KMG-IV): sequencing the most valuable type-strain genomes for metagenomic binning, comparative biology and taxonomic classification.</title>
        <authorList>
            <person name="Goeker M."/>
        </authorList>
    </citation>
    <scope>NUCLEOTIDE SEQUENCE [LARGE SCALE GENOMIC DNA]</scope>
    <source>
        <strain evidence="4 5">DSM 28825</strain>
    </source>
</reference>
<evidence type="ECO:0000256" key="1">
    <source>
        <dbReference type="ARBA" id="ARBA00023015"/>
    </source>
</evidence>
<evidence type="ECO:0000256" key="3">
    <source>
        <dbReference type="ARBA" id="ARBA00023163"/>
    </source>
</evidence>
<dbReference type="Gene3D" id="1.10.10.10">
    <property type="entry name" value="Winged helix-like DNA-binding domain superfamily/Winged helix DNA-binding domain"/>
    <property type="match status" value="1"/>
</dbReference>
<dbReference type="InterPro" id="IPR052362">
    <property type="entry name" value="HTH-GbsR_regulator"/>
</dbReference>